<dbReference type="Pfam" id="PF13585">
    <property type="entry name" value="CHU_C"/>
    <property type="match status" value="1"/>
</dbReference>
<dbReference type="NCBIfam" id="NF038133">
    <property type="entry name" value="choice_anch_L"/>
    <property type="match status" value="1"/>
</dbReference>
<dbReference type="EMBL" id="FQWS01000001">
    <property type="protein sequence ID" value="SHG45059.1"/>
    <property type="molecule type" value="Genomic_DNA"/>
</dbReference>
<dbReference type="STRING" id="1089305.SAMN05444148_0167"/>
<accession>A0A1M5JXU0</accession>
<protein>
    <submittedName>
        <fullName evidence="1">Gliding motility-associated C-terminal domain-containing protein</fullName>
    </submittedName>
</protein>
<dbReference type="NCBIfam" id="TIGR04131">
    <property type="entry name" value="Bac_Flav_CTERM"/>
    <property type="match status" value="1"/>
</dbReference>
<dbReference type="InterPro" id="IPR049804">
    <property type="entry name" value="Choice_anch_L"/>
</dbReference>
<dbReference type="InterPro" id="IPR026341">
    <property type="entry name" value="T9SS_type_B"/>
</dbReference>
<proteinExistence type="predicted"/>
<evidence type="ECO:0000313" key="1">
    <source>
        <dbReference type="EMBL" id="SHG45059.1"/>
    </source>
</evidence>
<dbReference type="Proteomes" id="UP000184522">
    <property type="component" value="Unassembled WGS sequence"/>
</dbReference>
<evidence type="ECO:0000313" key="2">
    <source>
        <dbReference type="Proteomes" id="UP000184522"/>
    </source>
</evidence>
<gene>
    <name evidence="1" type="ORF">SAMN05444148_0167</name>
</gene>
<dbReference type="AlphaFoldDB" id="A0A1M5JXU0"/>
<reference evidence="2" key="1">
    <citation type="submission" date="2016-11" db="EMBL/GenBank/DDBJ databases">
        <authorList>
            <person name="Varghese N."/>
            <person name="Submissions S."/>
        </authorList>
    </citation>
    <scope>NUCLEOTIDE SEQUENCE [LARGE SCALE GENOMIC DNA]</scope>
    <source>
        <strain evidence="2">DSM 25330</strain>
    </source>
</reference>
<keyword evidence="2" id="KW-1185">Reference proteome</keyword>
<name>A0A1M5JXU0_9FLAO</name>
<sequence>MYPIFTLSMRYIFVIFTLLFCSVIFAQNITVDSQSFNPQQLIEDILIDSDCIENIVVTNAQSGNFSGIEFSYGFFDGTGTSFPFESGIVMSTGRLSNVPGPNNSLSDDDAPGWDGDSDLEEILDENDTFNATILEFNFTAITNQISFRYLFASEEYQEGNSNTCLFSDLFGFLIKPSDNSEPFENIAVVPGTNTPVKVTTVTPGISGSCPPQNEAYFGSFNNTVSPINFNGQTTVLTATADIVSGVEYTIKLVIADETNFRFDSAVFLEAGSFQASRDLGQNRLLATNNPLCEGETLTLDGTVAGNNGYDWFRDGVLVQSDPVGCTNCGTYEVTQAGTYTLEVNLDGTCISNGEIAIEYSPNPVGIDIIQTECDADQDGLTFYDLLKLAADIRDNDNDLTVSNFFLSEMDAINNINPIDTPTNFENTIPNQIVYARVENPFGCFDVAELELQISNNTLNIPVIEACDFGEIDGLTTFDLDEVITAIDSQIPTGATINFFETENDAFTGNNLLNIDFDNSVPDFQTIFVKVESNNECFAISEVDLQVKFTPEVSEDETVIYCTNTFPETIRLFGGVLNDLPNNYYYEWQLNGTPLTTTTSFIDVNEIGTYTVIITDPNGCSNTRDIIVVPSEIAQIDAVDVIGSDTINTITIDASGVGDYEYALDDENGPYQDENVFNNILPGFHTVFVRDKNGCGIDSEIFSVLGFPKFFTPNGDGQNDFWQLDGINFQLYPDLEITIYDRFGKLMTRQNANSSGWDGNYNGSLMPNSDYWFTAEFGDGRTFTGHFALKR</sequence>
<organism evidence="1 2">
    <name type="scientific">Winogradskyella jejuensis</name>
    <dbReference type="NCBI Taxonomy" id="1089305"/>
    <lineage>
        <taxon>Bacteria</taxon>
        <taxon>Pseudomonadati</taxon>
        <taxon>Bacteroidota</taxon>
        <taxon>Flavobacteriia</taxon>
        <taxon>Flavobacteriales</taxon>
        <taxon>Flavobacteriaceae</taxon>
        <taxon>Winogradskyella</taxon>
    </lineage>
</organism>